<dbReference type="SUPFAM" id="SSF51735">
    <property type="entry name" value="NAD(P)-binding Rossmann-fold domains"/>
    <property type="match status" value="1"/>
</dbReference>
<evidence type="ECO:0000313" key="6">
    <source>
        <dbReference type="Proteomes" id="UP001063166"/>
    </source>
</evidence>
<evidence type="ECO:0000259" key="4">
    <source>
        <dbReference type="Pfam" id="PF01370"/>
    </source>
</evidence>
<protein>
    <submittedName>
        <fullName evidence="5">3-beta hydroxysteroid dehydrogenase/isomerase family protein</fullName>
    </submittedName>
</protein>
<dbReference type="OrthoDB" id="2735536at2759"/>
<feature type="region of interest" description="Disordered" evidence="3">
    <location>
        <begin position="247"/>
        <end position="276"/>
    </location>
</feature>
<dbReference type="EMBL" id="BRPK01000007">
    <property type="protein sequence ID" value="GLB39611.1"/>
    <property type="molecule type" value="Genomic_DNA"/>
</dbReference>
<reference evidence="5" key="1">
    <citation type="submission" date="2022-07" db="EMBL/GenBank/DDBJ databases">
        <title>The genome of Lyophyllum shimeji provides insight into the initial evolution of ectomycorrhizal fungal genome.</title>
        <authorList>
            <person name="Kobayashi Y."/>
            <person name="Shibata T."/>
            <person name="Hirakawa H."/>
            <person name="Shigenobu S."/>
            <person name="Nishiyama T."/>
            <person name="Yamada A."/>
            <person name="Hasebe M."/>
            <person name="Kawaguchi M."/>
        </authorList>
    </citation>
    <scope>NUCLEOTIDE SEQUENCE</scope>
    <source>
        <strain evidence="5">AT787</strain>
    </source>
</reference>
<keyword evidence="1" id="KW-0560">Oxidoreductase</keyword>
<accession>A0A9P3UQV2</accession>
<dbReference type="InterPro" id="IPR050425">
    <property type="entry name" value="NAD(P)_dehydrat-like"/>
</dbReference>
<evidence type="ECO:0000313" key="5">
    <source>
        <dbReference type="EMBL" id="GLB39611.1"/>
    </source>
</evidence>
<dbReference type="PANTHER" id="PTHR10366:SF564">
    <property type="entry name" value="STEROL-4-ALPHA-CARBOXYLATE 3-DEHYDROGENASE, DECARBOXYLATING"/>
    <property type="match status" value="1"/>
</dbReference>
<dbReference type="PANTHER" id="PTHR10366">
    <property type="entry name" value="NAD DEPENDENT EPIMERASE/DEHYDRATASE"/>
    <property type="match status" value="1"/>
</dbReference>
<sequence>MSELILLTGASGFLGSHIALELLRNGYRVRALARGPKVDELKALYAKYGDSVEVKGVTDITTAEFPEAFDGVDAVIHSAAALPQKEDADVMVRSAVDGTMNVARQTEQAGIKRLVVTSSIATVINPSLPPPEMYTDQDWYPVADRQQALASSKMDAYRAAKTIAEKELWAFGEAHPHLDITTLNPPYLYGPFSPTFPLPPPGSYHALSTPLQLYRLLTPRGRFPPSAAYADVRDVALCHVRALRAAPAPHPPSAARHPPERRGKLGYAAAPSRQPPRKRVLLASPHPFDAAYVRALISVEFPDLEAQGRLTREVPPRYERDVMGVEWGRVEEVLGVGKEACRRTEETVVDTVRSLLEVERRWREEGWEGPGEVI</sequence>
<comment type="similarity">
    <text evidence="2">Belongs to the NAD(P)-dependent epimerase/dehydratase family. Dihydroflavonol-4-reductase subfamily.</text>
</comment>
<proteinExistence type="inferred from homology"/>
<dbReference type="InterPro" id="IPR001509">
    <property type="entry name" value="Epimerase_deHydtase"/>
</dbReference>
<dbReference type="AlphaFoldDB" id="A0A9P3UQV2"/>
<evidence type="ECO:0000256" key="1">
    <source>
        <dbReference type="ARBA" id="ARBA00023002"/>
    </source>
</evidence>
<name>A0A9P3UQV2_LYOSH</name>
<dbReference type="Gene3D" id="3.40.50.720">
    <property type="entry name" value="NAD(P)-binding Rossmann-like Domain"/>
    <property type="match status" value="1"/>
</dbReference>
<organism evidence="5 6">
    <name type="scientific">Lyophyllum shimeji</name>
    <name type="common">Hon-shimeji</name>
    <name type="synonym">Tricholoma shimeji</name>
    <dbReference type="NCBI Taxonomy" id="47721"/>
    <lineage>
        <taxon>Eukaryota</taxon>
        <taxon>Fungi</taxon>
        <taxon>Dikarya</taxon>
        <taxon>Basidiomycota</taxon>
        <taxon>Agaricomycotina</taxon>
        <taxon>Agaricomycetes</taxon>
        <taxon>Agaricomycetidae</taxon>
        <taxon>Agaricales</taxon>
        <taxon>Tricholomatineae</taxon>
        <taxon>Lyophyllaceae</taxon>
        <taxon>Lyophyllum</taxon>
    </lineage>
</organism>
<evidence type="ECO:0000256" key="2">
    <source>
        <dbReference type="ARBA" id="ARBA00023445"/>
    </source>
</evidence>
<dbReference type="InterPro" id="IPR036291">
    <property type="entry name" value="NAD(P)-bd_dom_sf"/>
</dbReference>
<comment type="caution">
    <text evidence="5">The sequence shown here is derived from an EMBL/GenBank/DDBJ whole genome shotgun (WGS) entry which is preliminary data.</text>
</comment>
<dbReference type="Proteomes" id="UP001063166">
    <property type="component" value="Unassembled WGS sequence"/>
</dbReference>
<keyword evidence="6" id="KW-1185">Reference proteome</keyword>
<gene>
    <name evidence="5" type="ORF">LshimejAT787_0701210</name>
</gene>
<dbReference type="Pfam" id="PF01370">
    <property type="entry name" value="Epimerase"/>
    <property type="match status" value="1"/>
</dbReference>
<feature type="domain" description="NAD-dependent epimerase/dehydratase" evidence="4">
    <location>
        <begin position="5"/>
        <end position="245"/>
    </location>
</feature>
<dbReference type="GO" id="GO:0016616">
    <property type="term" value="F:oxidoreductase activity, acting on the CH-OH group of donors, NAD or NADP as acceptor"/>
    <property type="evidence" value="ECO:0007669"/>
    <property type="project" value="TreeGrafter"/>
</dbReference>
<evidence type="ECO:0000256" key="3">
    <source>
        <dbReference type="SAM" id="MobiDB-lite"/>
    </source>
</evidence>